<evidence type="ECO:0000256" key="4">
    <source>
        <dbReference type="ARBA" id="ARBA00022691"/>
    </source>
</evidence>
<dbReference type="InterPro" id="IPR007197">
    <property type="entry name" value="rSAM"/>
</dbReference>
<dbReference type="PROSITE" id="PS51449">
    <property type="entry name" value="MTTASE_N"/>
    <property type="match status" value="1"/>
</dbReference>
<comment type="similarity">
    <text evidence="2">Belongs to the methylthiotransferase family. MiaB subfamily.</text>
</comment>
<dbReference type="SFLD" id="SFLDG01061">
    <property type="entry name" value="methylthiotransferase"/>
    <property type="match status" value="1"/>
</dbReference>
<dbReference type="Pfam" id="PF00919">
    <property type="entry name" value="UPF0004"/>
    <property type="match status" value="1"/>
</dbReference>
<keyword evidence="6" id="KW-0408">Iron</keyword>
<dbReference type="NCBIfam" id="TIGR00089">
    <property type="entry name" value="MiaB/RimO family radical SAM methylthiotransferase"/>
    <property type="match status" value="1"/>
</dbReference>
<evidence type="ECO:0000313" key="10">
    <source>
        <dbReference type="EMBL" id="EAR85695.2"/>
    </source>
</evidence>
<dbReference type="Pfam" id="PF04055">
    <property type="entry name" value="Radical_SAM"/>
    <property type="match status" value="1"/>
</dbReference>
<dbReference type="InterPro" id="IPR006638">
    <property type="entry name" value="Elp3/MiaA/NifB-like_rSAM"/>
</dbReference>
<evidence type="ECO:0000256" key="5">
    <source>
        <dbReference type="ARBA" id="ARBA00022723"/>
    </source>
</evidence>
<evidence type="ECO:0000313" key="11">
    <source>
        <dbReference type="Proteomes" id="UP000009168"/>
    </source>
</evidence>
<dbReference type="AlphaFoldDB" id="I7MD88"/>
<evidence type="ECO:0000256" key="1">
    <source>
        <dbReference type="ARBA" id="ARBA00001966"/>
    </source>
</evidence>
<dbReference type="GeneID" id="7831499"/>
<feature type="domain" description="Radical SAM core" evidence="9">
    <location>
        <begin position="219"/>
        <end position="473"/>
    </location>
</feature>
<name>I7MD88_TETTS</name>
<dbReference type="GO" id="GO:0060255">
    <property type="term" value="P:regulation of macromolecule metabolic process"/>
    <property type="evidence" value="ECO:0007669"/>
    <property type="project" value="UniProtKB-ARBA"/>
</dbReference>
<dbReference type="STRING" id="312017.I7MD88"/>
<dbReference type="InterPro" id="IPR058240">
    <property type="entry name" value="rSAM_sf"/>
</dbReference>
<dbReference type="KEGG" id="tet:TTHERM_00421040"/>
<dbReference type="NCBIfam" id="TIGR01574">
    <property type="entry name" value="miaB-methiolase"/>
    <property type="match status" value="1"/>
</dbReference>
<dbReference type="InterPro" id="IPR006463">
    <property type="entry name" value="MiaB_methiolase"/>
</dbReference>
<dbReference type="GO" id="GO:0051539">
    <property type="term" value="F:4 iron, 4 sulfur cluster binding"/>
    <property type="evidence" value="ECO:0007669"/>
    <property type="project" value="UniProtKB-KW"/>
</dbReference>
<evidence type="ECO:0000256" key="7">
    <source>
        <dbReference type="ARBA" id="ARBA00023014"/>
    </source>
</evidence>
<dbReference type="CDD" id="cd01335">
    <property type="entry name" value="Radical_SAM"/>
    <property type="match status" value="1"/>
</dbReference>
<dbReference type="SFLD" id="SFLDS00029">
    <property type="entry name" value="Radical_SAM"/>
    <property type="match status" value="1"/>
</dbReference>
<evidence type="ECO:0000256" key="6">
    <source>
        <dbReference type="ARBA" id="ARBA00023004"/>
    </source>
</evidence>
<dbReference type="PANTHER" id="PTHR43020:SF2">
    <property type="entry name" value="MITOCHONDRIAL TRNA METHYLTHIOTRANSFERASE CDK5RAP1"/>
    <property type="match status" value="1"/>
</dbReference>
<dbReference type="SMART" id="SM00729">
    <property type="entry name" value="Elp3"/>
    <property type="match status" value="1"/>
</dbReference>
<keyword evidence="4" id="KW-0949">S-adenosyl-L-methionine</keyword>
<dbReference type="SFLD" id="SFLDF00413">
    <property type="entry name" value="CDK5RAP1"/>
    <property type="match status" value="1"/>
</dbReference>
<dbReference type="InterPro" id="IPR005839">
    <property type="entry name" value="Methylthiotransferase"/>
</dbReference>
<gene>
    <name evidence="10" type="ORF">TTHERM_00421040</name>
</gene>
<sequence>MRSLIKTAFKQVSGLNNYKAIPSGLKKYFSTQQKADLKDIPMLDEFMKQQREPIKESDLEETQIPYLNKTQFDSQKKYFIETYGCQMNESDTEIISGILQKAGFVRESNLDNADIVFLNTCAIREGAENKIWKRLENIRAYKRKEKKQLITGVLGCMAERLKDKLVEKNKVVDIIVGPDAYRDLPRLIQSLDPSTDDYSINVQLSLEETYADIVPVRQNPDSCQAFVSIMRGCNNMCSFCIVPFTRGRERSRDIQSIVEEVKMLANQGVKEITLLGQNVNSYFDKEAEGYEDLDHLNSEGFKETFKLRKGKGARFAHLLEEVAKAAPEVRFRFTSPHPKDFPDPVLQVIKKYPNIAKNLHMPAQSGNTEMLTRMRRNYSRENYINLVDHIKQTIPGITLSSDFICGFCGETDQEFQDTLTLLEYVKYENAFLFAYSLREKTHAHRHYQDDVPEEVKKQRLQQMIDVFHKNQELVNKQEVGRIHLVLVEGKGKFENQIRGRTDTNKRVIFNSLTTCSSEIPEDLSHSDEQLKEFLMKQQIEQSINQGDQNKIYNGDFVLARVDSVSVRSLFCTPIAKCSISQFAKLSKNNPFIQF</sequence>
<dbReference type="InterPro" id="IPR038135">
    <property type="entry name" value="Methylthiotransferase_N_sf"/>
</dbReference>
<dbReference type="SFLD" id="SFLDF00273">
    <property type="entry name" value="(dimethylallyl)adenosine_tRNA"/>
    <property type="match status" value="1"/>
</dbReference>
<dbReference type="GO" id="GO:0080090">
    <property type="term" value="P:regulation of primary metabolic process"/>
    <property type="evidence" value="ECO:0007669"/>
    <property type="project" value="UniProtKB-ARBA"/>
</dbReference>
<keyword evidence="3" id="KW-0004">4Fe-4S</keyword>
<dbReference type="PANTHER" id="PTHR43020">
    <property type="entry name" value="CDK5 REGULATORY SUBUNIT-ASSOCIATED PROTEIN 1"/>
    <property type="match status" value="1"/>
</dbReference>
<dbReference type="PROSITE" id="PS01278">
    <property type="entry name" value="MTTASE_RADICAL"/>
    <property type="match status" value="1"/>
</dbReference>
<dbReference type="InParanoid" id="I7MD88"/>
<proteinExistence type="inferred from homology"/>
<dbReference type="InterPro" id="IPR023404">
    <property type="entry name" value="rSAM_horseshoe"/>
</dbReference>
<dbReference type="GO" id="GO:0046872">
    <property type="term" value="F:metal ion binding"/>
    <property type="evidence" value="ECO:0007669"/>
    <property type="project" value="UniProtKB-KW"/>
</dbReference>
<dbReference type="InterPro" id="IPR013848">
    <property type="entry name" value="Methylthiotransferase_N"/>
</dbReference>
<dbReference type="FunFam" id="3.40.50.12160:FF:000003">
    <property type="entry name" value="CDK5 regulatory subunit-associated protein 1"/>
    <property type="match status" value="1"/>
</dbReference>
<keyword evidence="7" id="KW-0411">Iron-sulfur</keyword>
<dbReference type="PROSITE" id="PS51918">
    <property type="entry name" value="RADICAL_SAM"/>
    <property type="match status" value="1"/>
</dbReference>
<dbReference type="Gene3D" id="3.40.50.12160">
    <property type="entry name" value="Methylthiotransferase, N-terminal domain"/>
    <property type="match status" value="1"/>
</dbReference>
<dbReference type="SFLD" id="SFLDG01082">
    <property type="entry name" value="B12-binding_domain_containing"/>
    <property type="match status" value="1"/>
</dbReference>
<keyword evidence="11" id="KW-1185">Reference proteome</keyword>
<evidence type="ECO:0000259" key="8">
    <source>
        <dbReference type="PROSITE" id="PS51449"/>
    </source>
</evidence>
<keyword evidence="5" id="KW-0479">Metal-binding</keyword>
<dbReference type="EMBL" id="GG662536">
    <property type="protein sequence ID" value="EAR85695.2"/>
    <property type="molecule type" value="Genomic_DNA"/>
</dbReference>
<dbReference type="GO" id="GO:0005739">
    <property type="term" value="C:mitochondrion"/>
    <property type="evidence" value="ECO:0007669"/>
    <property type="project" value="TreeGrafter"/>
</dbReference>
<dbReference type="GO" id="GO:0035597">
    <property type="term" value="F:tRNA-2-methylthio-N(6)-dimethylallyladenosine(37) synthase activity"/>
    <property type="evidence" value="ECO:0007669"/>
    <property type="project" value="TreeGrafter"/>
</dbReference>
<reference evidence="11" key="1">
    <citation type="journal article" date="2006" name="PLoS Biol.">
        <title>Macronuclear genome sequence of the ciliate Tetrahymena thermophila, a model eukaryote.</title>
        <authorList>
            <person name="Eisen J.A."/>
            <person name="Coyne R.S."/>
            <person name="Wu M."/>
            <person name="Wu D."/>
            <person name="Thiagarajan M."/>
            <person name="Wortman J.R."/>
            <person name="Badger J.H."/>
            <person name="Ren Q."/>
            <person name="Amedeo P."/>
            <person name="Jones K.M."/>
            <person name="Tallon L.J."/>
            <person name="Delcher A.L."/>
            <person name="Salzberg S.L."/>
            <person name="Silva J.C."/>
            <person name="Haas B.J."/>
            <person name="Majoros W.H."/>
            <person name="Farzad M."/>
            <person name="Carlton J.M."/>
            <person name="Smith R.K. Jr."/>
            <person name="Garg J."/>
            <person name="Pearlman R.E."/>
            <person name="Karrer K.M."/>
            <person name="Sun L."/>
            <person name="Manning G."/>
            <person name="Elde N.C."/>
            <person name="Turkewitz A.P."/>
            <person name="Asai D.J."/>
            <person name="Wilkes D.E."/>
            <person name="Wang Y."/>
            <person name="Cai H."/>
            <person name="Collins K."/>
            <person name="Stewart B.A."/>
            <person name="Lee S.R."/>
            <person name="Wilamowska K."/>
            <person name="Weinberg Z."/>
            <person name="Ruzzo W.L."/>
            <person name="Wloga D."/>
            <person name="Gaertig J."/>
            <person name="Frankel J."/>
            <person name="Tsao C.-C."/>
            <person name="Gorovsky M.A."/>
            <person name="Keeling P.J."/>
            <person name="Waller R.F."/>
            <person name="Patron N.J."/>
            <person name="Cherry J.M."/>
            <person name="Stover N.A."/>
            <person name="Krieger C.J."/>
            <person name="del Toro C."/>
            <person name="Ryder H.F."/>
            <person name="Williamson S.C."/>
            <person name="Barbeau R.A."/>
            <person name="Hamilton E.P."/>
            <person name="Orias E."/>
        </authorList>
    </citation>
    <scope>NUCLEOTIDE SEQUENCE [LARGE SCALE GENOMIC DNA]</scope>
    <source>
        <strain evidence="11">SB210</strain>
    </source>
</reference>
<dbReference type="Gene3D" id="3.80.30.20">
    <property type="entry name" value="tm_1862 like domain"/>
    <property type="match status" value="1"/>
</dbReference>
<comment type="cofactor">
    <cofactor evidence="1">
        <name>[4Fe-4S] cluster</name>
        <dbReference type="ChEBI" id="CHEBI:49883"/>
    </cofactor>
</comment>
<organism evidence="10 11">
    <name type="scientific">Tetrahymena thermophila (strain SB210)</name>
    <dbReference type="NCBI Taxonomy" id="312017"/>
    <lineage>
        <taxon>Eukaryota</taxon>
        <taxon>Sar</taxon>
        <taxon>Alveolata</taxon>
        <taxon>Ciliophora</taxon>
        <taxon>Intramacronucleata</taxon>
        <taxon>Oligohymenophorea</taxon>
        <taxon>Hymenostomatida</taxon>
        <taxon>Tetrahymenina</taxon>
        <taxon>Tetrahymenidae</taxon>
        <taxon>Tetrahymena</taxon>
    </lineage>
</organism>
<dbReference type="InterPro" id="IPR020612">
    <property type="entry name" value="Methylthiotransferase_CS"/>
</dbReference>
<accession>I7MD88</accession>
<feature type="domain" description="MTTase N-terminal" evidence="8">
    <location>
        <begin position="76"/>
        <end position="193"/>
    </location>
</feature>
<dbReference type="OrthoDB" id="1730074at2759"/>
<protein>
    <submittedName>
        <fullName evidence="10">RNA modification enzyme, MiaB family protein</fullName>
    </submittedName>
</protein>
<evidence type="ECO:0000256" key="2">
    <source>
        <dbReference type="ARBA" id="ARBA00009815"/>
    </source>
</evidence>
<dbReference type="eggNOG" id="KOG2492">
    <property type="taxonomic scope" value="Eukaryota"/>
</dbReference>
<evidence type="ECO:0000256" key="3">
    <source>
        <dbReference type="ARBA" id="ARBA00022485"/>
    </source>
</evidence>
<evidence type="ECO:0000259" key="9">
    <source>
        <dbReference type="PROSITE" id="PS51918"/>
    </source>
</evidence>
<dbReference type="RefSeq" id="XP_001033358.2">
    <property type="nucleotide sequence ID" value="XM_001033358.2"/>
</dbReference>
<dbReference type="Proteomes" id="UP000009168">
    <property type="component" value="Unassembled WGS sequence"/>
</dbReference>
<dbReference type="SUPFAM" id="SSF102114">
    <property type="entry name" value="Radical SAM enzymes"/>
    <property type="match status" value="1"/>
</dbReference>
<dbReference type="GO" id="GO:0005829">
    <property type="term" value="C:cytosol"/>
    <property type="evidence" value="ECO:0007669"/>
    <property type="project" value="TreeGrafter"/>
</dbReference>
<dbReference type="FunFam" id="3.80.30.20:FF:000003">
    <property type="entry name" value="CDK5 regulatory subunit-associated protein 1"/>
    <property type="match status" value="1"/>
</dbReference>